<feature type="region of interest" description="Disordered" evidence="1">
    <location>
        <begin position="34"/>
        <end position="56"/>
    </location>
</feature>
<evidence type="ECO:0000256" key="1">
    <source>
        <dbReference type="SAM" id="MobiDB-lite"/>
    </source>
</evidence>
<protein>
    <recommendedName>
        <fullName evidence="4">DUF4352 domain-containing protein</fullName>
    </recommendedName>
</protein>
<dbReference type="EMBL" id="BSUZ01000001">
    <property type="protein sequence ID" value="GMA86233.1"/>
    <property type="molecule type" value="Genomic_DNA"/>
</dbReference>
<accession>A0ABQ6JDK4</accession>
<proteinExistence type="predicted"/>
<gene>
    <name evidence="2" type="ORF">GCM10025868_14830</name>
</gene>
<evidence type="ECO:0000313" key="3">
    <source>
        <dbReference type="Proteomes" id="UP001157017"/>
    </source>
</evidence>
<name>A0ABQ6JDK4_9ACTN</name>
<feature type="compositionally biased region" description="Low complexity" evidence="1">
    <location>
        <begin position="35"/>
        <end position="48"/>
    </location>
</feature>
<evidence type="ECO:0000313" key="2">
    <source>
        <dbReference type="EMBL" id="GMA86233.1"/>
    </source>
</evidence>
<comment type="caution">
    <text evidence="2">The sequence shown here is derived from an EMBL/GenBank/DDBJ whole genome shotgun (WGS) entry which is preliminary data.</text>
</comment>
<reference evidence="3" key="1">
    <citation type="journal article" date="2019" name="Int. J. Syst. Evol. Microbiol.">
        <title>The Global Catalogue of Microorganisms (GCM) 10K type strain sequencing project: providing services to taxonomists for standard genome sequencing and annotation.</title>
        <authorList>
            <consortium name="The Broad Institute Genomics Platform"/>
            <consortium name="The Broad Institute Genome Sequencing Center for Infectious Disease"/>
            <person name="Wu L."/>
            <person name="Ma J."/>
        </authorList>
    </citation>
    <scope>NUCLEOTIDE SEQUENCE [LARGE SCALE GENOMIC DNA]</scope>
    <source>
        <strain evidence="3">NBRC 108730</strain>
    </source>
</reference>
<evidence type="ECO:0008006" key="4">
    <source>
        <dbReference type="Google" id="ProtNLM"/>
    </source>
</evidence>
<sequence>MVSGKAVAFTLRFRNGTAKALDLGDAVVTAEVTDGDPASDSSSKPSSPWKGDVAPGATADGTYVFLMSGGDRDRVTLTVTYDPTQPVVRLRGDAS</sequence>
<organism evidence="2 3">
    <name type="scientific">Angustibacter aerolatus</name>
    <dbReference type="NCBI Taxonomy" id="1162965"/>
    <lineage>
        <taxon>Bacteria</taxon>
        <taxon>Bacillati</taxon>
        <taxon>Actinomycetota</taxon>
        <taxon>Actinomycetes</taxon>
        <taxon>Kineosporiales</taxon>
        <taxon>Kineosporiaceae</taxon>
    </lineage>
</organism>
<keyword evidence="3" id="KW-1185">Reference proteome</keyword>
<dbReference type="Proteomes" id="UP001157017">
    <property type="component" value="Unassembled WGS sequence"/>
</dbReference>